<dbReference type="Pfam" id="PF01041">
    <property type="entry name" value="DegT_DnrJ_EryC1"/>
    <property type="match status" value="1"/>
</dbReference>
<name>A0A5B9DAR4_9ARCH</name>
<organism evidence="3 4">
    <name type="scientific">Promethearchaeum syntrophicum</name>
    <dbReference type="NCBI Taxonomy" id="2594042"/>
    <lineage>
        <taxon>Archaea</taxon>
        <taxon>Promethearchaeati</taxon>
        <taxon>Promethearchaeota</taxon>
        <taxon>Promethearchaeia</taxon>
        <taxon>Promethearchaeales</taxon>
        <taxon>Promethearchaeaceae</taxon>
        <taxon>Promethearchaeum</taxon>
    </lineage>
</organism>
<dbReference type="GeneID" id="41329885"/>
<protein>
    <submittedName>
        <fullName evidence="3">DegT/DnrJ/EryC1/StrS family aminotransferase</fullName>
    </submittedName>
</protein>
<dbReference type="RefSeq" id="WP_147662952.1">
    <property type="nucleotide sequence ID" value="NZ_CP042905.2"/>
</dbReference>
<dbReference type="KEGG" id="psyt:DSAG12_01893"/>
<dbReference type="CDD" id="cd00616">
    <property type="entry name" value="AHBA_syn"/>
    <property type="match status" value="1"/>
</dbReference>
<evidence type="ECO:0000256" key="1">
    <source>
        <dbReference type="ARBA" id="ARBA00022898"/>
    </source>
</evidence>
<keyword evidence="1 2" id="KW-0663">Pyridoxal phosphate</keyword>
<gene>
    <name evidence="3" type="ORF">DSAG12_01893</name>
</gene>
<dbReference type="SUPFAM" id="SSF53383">
    <property type="entry name" value="PLP-dependent transferases"/>
    <property type="match status" value="1"/>
</dbReference>
<dbReference type="Gene3D" id="3.40.640.10">
    <property type="entry name" value="Type I PLP-dependent aspartate aminotransferase-like (Major domain)"/>
    <property type="match status" value="1"/>
</dbReference>
<comment type="similarity">
    <text evidence="2">Belongs to the DegT/DnrJ/EryC1 family.</text>
</comment>
<evidence type="ECO:0000256" key="2">
    <source>
        <dbReference type="RuleBase" id="RU004508"/>
    </source>
</evidence>
<evidence type="ECO:0000313" key="4">
    <source>
        <dbReference type="Proteomes" id="UP000321408"/>
    </source>
</evidence>
<dbReference type="GO" id="GO:0030170">
    <property type="term" value="F:pyridoxal phosphate binding"/>
    <property type="evidence" value="ECO:0007669"/>
    <property type="project" value="TreeGrafter"/>
</dbReference>
<dbReference type="InterPro" id="IPR015421">
    <property type="entry name" value="PyrdxlP-dep_Trfase_major"/>
</dbReference>
<reference evidence="3 4" key="2">
    <citation type="journal article" date="2024" name="Int. J. Syst. Evol. Microbiol.">
        <title>Promethearchaeum syntrophicum gen. nov., sp. nov., an anaerobic, obligately syntrophic archaeon, the first isolate of the lineage 'Asgard' archaea, and proposal of the new archaeal phylum Promethearchaeota phyl. nov. and kingdom Promethearchaeati regn. nov.</title>
        <authorList>
            <person name="Imachi H."/>
            <person name="Nobu M.K."/>
            <person name="Kato S."/>
            <person name="Takaki Y."/>
            <person name="Miyazaki M."/>
            <person name="Miyata M."/>
            <person name="Ogawara M."/>
            <person name="Saito Y."/>
            <person name="Sakai S."/>
            <person name="Tahara Y.O."/>
            <person name="Takano Y."/>
            <person name="Tasumi E."/>
            <person name="Uematsu K."/>
            <person name="Yoshimura T."/>
            <person name="Itoh T."/>
            <person name="Ohkuma M."/>
            <person name="Takai K."/>
        </authorList>
    </citation>
    <scope>NUCLEOTIDE SEQUENCE [LARGE SCALE GENOMIC DNA]</scope>
    <source>
        <strain evidence="3 4">MK-D1</strain>
    </source>
</reference>
<keyword evidence="3" id="KW-0808">Transferase</keyword>
<reference evidence="3 4" key="1">
    <citation type="journal article" date="2020" name="Nature">
        <title>Isolation of an archaeon at the prokaryote-eukaryote interface.</title>
        <authorList>
            <person name="Imachi H."/>
            <person name="Nobu M.K."/>
            <person name="Nakahara N."/>
            <person name="Morono Y."/>
            <person name="Ogawara M."/>
            <person name="Takaki Y."/>
            <person name="Takano Y."/>
            <person name="Uematsu K."/>
            <person name="Ikuta T."/>
            <person name="Ito M."/>
            <person name="Matsui Y."/>
            <person name="Miyazaki M."/>
            <person name="Murata K."/>
            <person name="Saito Y."/>
            <person name="Sakai S."/>
            <person name="Song C."/>
            <person name="Tasumi E."/>
            <person name="Yamanaka Y."/>
            <person name="Yamaguchi T."/>
            <person name="Kamagata Y."/>
            <person name="Tamaki H."/>
            <person name="Takai K."/>
        </authorList>
    </citation>
    <scope>NUCLEOTIDE SEQUENCE [LARGE SCALE GENOMIC DNA]</scope>
    <source>
        <strain evidence="3 4">MK-D1</strain>
    </source>
</reference>
<dbReference type="AlphaFoldDB" id="A0A5B9DAR4"/>
<dbReference type="PANTHER" id="PTHR30244">
    <property type="entry name" value="TRANSAMINASE"/>
    <property type="match status" value="1"/>
</dbReference>
<evidence type="ECO:0000313" key="3">
    <source>
        <dbReference type="EMBL" id="QEE16065.1"/>
    </source>
</evidence>
<dbReference type="PANTHER" id="PTHR30244:SF9">
    <property type="entry name" value="PROTEIN RV3402C"/>
    <property type="match status" value="1"/>
</dbReference>
<sequence>MVNKFKEPIYITRPLLPDLGIIQENLKEVWESKWLTNNGPRHKKLEKDLKTYLGLEHLILFNNGTLALILGIKSLNLTGEVITTPFTFPATVEALDWNNLTPIFCDLDPKTLNLDASKIENLITEKTSAILAVHVFGNPCDVHRIQKIADKYKLKVIYDAAHAFGTKIDGIPIGKFGDLTMFSFHATKLFHTVEGGALAVNNLEMESKLNLLKNFGIRGPETVLMSGLNAKMNEVQAVIGIEVLKIIDQERSNREQILSIYRENLSKIPGIKIVNNHSGENSLQYLVITIDENIYGKSRDWVHERLKRYNVFTRKYFNPLCSNFPWYKSLDSSKPENLPIANKIIDQVLSLPFYGELSLESVEIICGLLKVFYSEND</sequence>
<dbReference type="GO" id="GO:0000271">
    <property type="term" value="P:polysaccharide biosynthetic process"/>
    <property type="evidence" value="ECO:0007669"/>
    <property type="project" value="TreeGrafter"/>
</dbReference>
<dbReference type="Proteomes" id="UP000321408">
    <property type="component" value="Chromosome"/>
</dbReference>
<keyword evidence="4" id="KW-1185">Reference proteome</keyword>
<dbReference type="EMBL" id="CP042905">
    <property type="protein sequence ID" value="QEE16065.1"/>
    <property type="molecule type" value="Genomic_DNA"/>
</dbReference>
<dbReference type="InterPro" id="IPR000653">
    <property type="entry name" value="DegT/StrS_aminotransferase"/>
</dbReference>
<keyword evidence="3" id="KW-0032">Aminotransferase</keyword>
<dbReference type="InterPro" id="IPR015424">
    <property type="entry name" value="PyrdxlP-dep_Trfase"/>
</dbReference>
<proteinExistence type="inferred from homology"/>
<dbReference type="PIRSF" id="PIRSF000390">
    <property type="entry name" value="PLP_StrS"/>
    <property type="match status" value="1"/>
</dbReference>
<accession>A0A5B9DAR4</accession>
<dbReference type="OrthoDB" id="10355at2157"/>
<dbReference type="GO" id="GO:0008483">
    <property type="term" value="F:transaminase activity"/>
    <property type="evidence" value="ECO:0007669"/>
    <property type="project" value="UniProtKB-KW"/>
</dbReference>